<evidence type="ECO:0000313" key="3">
    <source>
        <dbReference type="Proteomes" id="UP001491310"/>
    </source>
</evidence>
<keyword evidence="3" id="KW-1185">Reference proteome</keyword>
<feature type="region of interest" description="Disordered" evidence="1">
    <location>
        <begin position="61"/>
        <end position="91"/>
    </location>
</feature>
<comment type="caution">
    <text evidence="2">The sequence shown here is derived from an EMBL/GenBank/DDBJ whole genome shotgun (WGS) entry which is preliminary data.</text>
</comment>
<protein>
    <submittedName>
        <fullName evidence="2">Uncharacterized protein</fullName>
    </submittedName>
</protein>
<accession>A0ABR2YS33</accession>
<name>A0ABR2YS33_9CHLO</name>
<evidence type="ECO:0000313" key="2">
    <source>
        <dbReference type="EMBL" id="KAK9909673.1"/>
    </source>
</evidence>
<dbReference type="Proteomes" id="UP001491310">
    <property type="component" value="Unassembled WGS sequence"/>
</dbReference>
<organism evidence="2 3">
    <name type="scientific">Coccomyxa subellipsoidea</name>
    <dbReference type="NCBI Taxonomy" id="248742"/>
    <lineage>
        <taxon>Eukaryota</taxon>
        <taxon>Viridiplantae</taxon>
        <taxon>Chlorophyta</taxon>
        <taxon>core chlorophytes</taxon>
        <taxon>Trebouxiophyceae</taxon>
        <taxon>Trebouxiophyceae incertae sedis</taxon>
        <taxon>Coccomyxaceae</taxon>
        <taxon>Coccomyxa</taxon>
    </lineage>
</organism>
<dbReference type="EMBL" id="JALJOT010000006">
    <property type="protein sequence ID" value="KAK9909673.1"/>
    <property type="molecule type" value="Genomic_DNA"/>
</dbReference>
<gene>
    <name evidence="2" type="ORF">WJX75_005918</name>
</gene>
<proteinExistence type="predicted"/>
<reference evidence="2 3" key="1">
    <citation type="journal article" date="2024" name="Nat. Commun.">
        <title>Phylogenomics reveals the evolutionary origins of lichenization in chlorophyte algae.</title>
        <authorList>
            <person name="Puginier C."/>
            <person name="Libourel C."/>
            <person name="Otte J."/>
            <person name="Skaloud P."/>
            <person name="Haon M."/>
            <person name="Grisel S."/>
            <person name="Petersen M."/>
            <person name="Berrin J.G."/>
            <person name="Delaux P.M."/>
            <person name="Dal Grande F."/>
            <person name="Keller J."/>
        </authorList>
    </citation>
    <scope>NUCLEOTIDE SEQUENCE [LARGE SCALE GENOMIC DNA]</scope>
    <source>
        <strain evidence="2 3">SAG 216-7</strain>
    </source>
</reference>
<evidence type="ECO:0000256" key="1">
    <source>
        <dbReference type="SAM" id="MobiDB-lite"/>
    </source>
</evidence>
<sequence length="91" mass="9840">MPIADLREFLLESRYHSAPELPLPYPHFPANAADTWGNDASARGAISPGDHQRIPRPIRTADVAGSPGLARSGSEARPGIIRAHSQDFTIE</sequence>